<evidence type="ECO:0000256" key="2">
    <source>
        <dbReference type="ARBA" id="ARBA00005376"/>
    </source>
</evidence>
<evidence type="ECO:0000256" key="7">
    <source>
        <dbReference type="PIRNR" id="PIRNR010045"/>
    </source>
</evidence>
<dbReference type="GO" id="GO:0072546">
    <property type="term" value="C:EMC complex"/>
    <property type="evidence" value="ECO:0007669"/>
    <property type="project" value="TreeGrafter"/>
</dbReference>
<dbReference type="GO" id="GO:0034975">
    <property type="term" value="P:protein folding in endoplasmic reticulum"/>
    <property type="evidence" value="ECO:0007669"/>
    <property type="project" value="TreeGrafter"/>
</dbReference>
<keyword evidence="5 8" id="KW-1133">Transmembrane helix</keyword>
<dbReference type="EMBL" id="MDYQ01000184">
    <property type="protein sequence ID" value="PRP79423.1"/>
    <property type="molecule type" value="Genomic_DNA"/>
</dbReference>
<feature type="transmembrane region" description="Helical" evidence="8">
    <location>
        <begin position="134"/>
        <end position="154"/>
    </location>
</feature>
<dbReference type="PANTHER" id="PTHR13116:SF5">
    <property type="entry name" value="ER MEMBRANE PROTEIN COMPLEX SUBUNIT 3"/>
    <property type="match status" value="1"/>
</dbReference>
<protein>
    <recommendedName>
        <fullName evidence="3 7">ER membrane protein complex subunit 3</fullName>
    </recommendedName>
</protein>
<keyword evidence="10" id="KW-1185">Reference proteome</keyword>
<accession>A0A2P6N651</accession>
<dbReference type="Proteomes" id="UP000241769">
    <property type="component" value="Unassembled WGS sequence"/>
</dbReference>
<evidence type="ECO:0000313" key="10">
    <source>
        <dbReference type="Proteomes" id="UP000241769"/>
    </source>
</evidence>
<feature type="transmembrane region" description="Helical" evidence="8">
    <location>
        <begin position="14"/>
        <end position="32"/>
    </location>
</feature>
<evidence type="ECO:0000256" key="4">
    <source>
        <dbReference type="ARBA" id="ARBA00022692"/>
    </source>
</evidence>
<dbReference type="InterPro" id="IPR008568">
    <property type="entry name" value="EMC3"/>
</dbReference>
<dbReference type="PIRSF" id="PIRSF010045">
    <property type="entry name" value="DUF850_TM_euk"/>
    <property type="match status" value="1"/>
</dbReference>
<feature type="transmembrane region" description="Helical" evidence="8">
    <location>
        <begin position="181"/>
        <end position="200"/>
    </location>
</feature>
<keyword evidence="6 8" id="KW-0472">Membrane</keyword>
<evidence type="ECO:0000256" key="5">
    <source>
        <dbReference type="ARBA" id="ARBA00022989"/>
    </source>
</evidence>
<comment type="caution">
    <text evidence="9">The sequence shown here is derived from an EMBL/GenBank/DDBJ whole genome shotgun (WGS) entry which is preliminary data.</text>
</comment>
<dbReference type="InterPro" id="IPR002809">
    <property type="entry name" value="EMC3/TMCO1"/>
</dbReference>
<dbReference type="InParanoid" id="A0A2P6N651"/>
<keyword evidence="4 8" id="KW-0812">Transmembrane</keyword>
<gene>
    <name evidence="9" type="ORF">PROFUN_08184</name>
</gene>
<dbReference type="PANTHER" id="PTHR13116">
    <property type="entry name" value="ER MEMBRANE PROTEIN COMPLEX SUBUNIT 3"/>
    <property type="match status" value="1"/>
</dbReference>
<evidence type="ECO:0000256" key="3">
    <source>
        <dbReference type="ARBA" id="ARBA00020822"/>
    </source>
</evidence>
<evidence type="ECO:0000256" key="1">
    <source>
        <dbReference type="ARBA" id="ARBA00004141"/>
    </source>
</evidence>
<organism evidence="9 10">
    <name type="scientific">Planoprotostelium fungivorum</name>
    <dbReference type="NCBI Taxonomy" id="1890364"/>
    <lineage>
        <taxon>Eukaryota</taxon>
        <taxon>Amoebozoa</taxon>
        <taxon>Evosea</taxon>
        <taxon>Variosea</taxon>
        <taxon>Cavosteliida</taxon>
        <taxon>Cavosteliaceae</taxon>
        <taxon>Planoprotostelium</taxon>
    </lineage>
</organism>
<sequence length="278" mass="31684">MTRPNTDIELDSAIRNWVLIPIIVVMFLIAILRHHIMKLMRDDKKPDLKSIREMNILLRARRLRASANKLSYSAFVSKKTFFNNKEVGLFRERPDIVAASNPMQAANPLANPAMNPINMVDMMKKNMVMYVPQMFLMTWVSYFFSGFVCAKLPFPLTQTFRTMLQRGVELNTLDVSYVSSLSWYFLTLFGLGGVNSIVLGEQSLGDDTSLMRDQMMMGMGGGGGMPGAGPSVSDLLKIYQSERENLELINHEWELQEVEYRIMKKAVPKKEIGLKKNE</sequence>
<evidence type="ECO:0000256" key="6">
    <source>
        <dbReference type="ARBA" id="ARBA00023136"/>
    </source>
</evidence>
<dbReference type="STRING" id="1890364.A0A2P6N651"/>
<name>A0A2P6N651_9EUKA</name>
<dbReference type="OrthoDB" id="6745403at2759"/>
<comment type="subcellular location">
    <subcellularLocation>
        <location evidence="1">Membrane</location>
        <topology evidence="1">Multi-pass membrane protein</topology>
    </subcellularLocation>
</comment>
<dbReference type="SMART" id="SM01415">
    <property type="entry name" value="DUF106"/>
    <property type="match status" value="1"/>
</dbReference>
<comment type="similarity">
    <text evidence="2 7">Belongs to the EMC3 family.</text>
</comment>
<proteinExistence type="inferred from homology"/>
<dbReference type="AlphaFoldDB" id="A0A2P6N651"/>
<evidence type="ECO:0000256" key="8">
    <source>
        <dbReference type="SAM" id="Phobius"/>
    </source>
</evidence>
<reference evidence="9 10" key="1">
    <citation type="journal article" date="2018" name="Genome Biol. Evol.">
        <title>Multiple Roots of Fruiting Body Formation in Amoebozoa.</title>
        <authorList>
            <person name="Hillmann F."/>
            <person name="Forbes G."/>
            <person name="Novohradska S."/>
            <person name="Ferling I."/>
            <person name="Riege K."/>
            <person name="Groth M."/>
            <person name="Westermann M."/>
            <person name="Marz M."/>
            <person name="Spaller T."/>
            <person name="Winckler T."/>
            <person name="Schaap P."/>
            <person name="Glockner G."/>
        </authorList>
    </citation>
    <scope>NUCLEOTIDE SEQUENCE [LARGE SCALE GENOMIC DNA]</scope>
    <source>
        <strain evidence="9 10">Jena</strain>
    </source>
</reference>
<evidence type="ECO:0000313" key="9">
    <source>
        <dbReference type="EMBL" id="PRP79423.1"/>
    </source>
</evidence>
<dbReference type="Pfam" id="PF01956">
    <property type="entry name" value="EMC3_TMCO1"/>
    <property type="match status" value="1"/>
</dbReference>
<dbReference type="FunCoup" id="A0A2P6N651">
    <property type="interactions" value="465"/>
</dbReference>